<dbReference type="SFLD" id="SFLDG01067">
    <property type="entry name" value="SPASM/twitch_domain_containing"/>
    <property type="match status" value="1"/>
</dbReference>
<dbReference type="Gene3D" id="3.20.20.70">
    <property type="entry name" value="Aldolase class I"/>
    <property type="match status" value="1"/>
</dbReference>
<dbReference type="InterPro" id="IPR050105">
    <property type="entry name" value="MoCo_biosynth_MoaA/MoaC"/>
</dbReference>
<dbReference type="GO" id="GO:0051539">
    <property type="term" value="F:4 iron, 4 sulfur cluster binding"/>
    <property type="evidence" value="ECO:0007669"/>
    <property type="project" value="UniProtKB-KW"/>
</dbReference>
<evidence type="ECO:0000256" key="6">
    <source>
        <dbReference type="ARBA" id="ARBA00023004"/>
    </source>
</evidence>
<accession>A0A0F7UA58</accession>
<feature type="region of interest" description="Disordered" evidence="11">
    <location>
        <begin position="170"/>
        <end position="195"/>
    </location>
</feature>
<keyword evidence="10" id="KW-0456">Lyase</keyword>
<dbReference type="InterPro" id="IPR058240">
    <property type="entry name" value="rSAM_sf"/>
</dbReference>
<dbReference type="GO" id="GO:0006777">
    <property type="term" value="P:Mo-molybdopterin cofactor biosynthetic process"/>
    <property type="evidence" value="ECO:0007669"/>
    <property type="project" value="UniProtKB-KW"/>
</dbReference>
<feature type="domain" description="Radical SAM core" evidence="12">
    <location>
        <begin position="217"/>
        <end position="455"/>
    </location>
</feature>
<dbReference type="InterPro" id="IPR040064">
    <property type="entry name" value="MoaA-like"/>
</dbReference>
<evidence type="ECO:0000256" key="7">
    <source>
        <dbReference type="ARBA" id="ARBA00023014"/>
    </source>
</evidence>
<comment type="pathway">
    <text evidence="1">Cofactor biosynthesis; molybdopterin biosynthesis.</text>
</comment>
<evidence type="ECO:0000256" key="4">
    <source>
        <dbReference type="ARBA" id="ARBA00022723"/>
    </source>
</evidence>
<organism evidence="13">
    <name type="scientific">Neospora caninum (strain Liverpool)</name>
    <dbReference type="NCBI Taxonomy" id="572307"/>
    <lineage>
        <taxon>Eukaryota</taxon>
        <taxon>Sar</taxon>
        <taxon>Alveolata</taxon>
        <taxon>Apicomplexa</taxon>
        <taxon>Conoidasida</taxon>
        <taxon>Coccidia</taxon>
        <taxon>Eucoccidiorida</taxon>
        <taxon>Eimeriorina</taxon>
        <taxon>Sarcocystidae</taxon>
        <taxon>Neospora</taxon>
    </lineage>
</organism>
<dbReference type="Pfam" id="PF06463">
    <property type="entry name" value="Mob_synth_C"/>
    <property type="match status" value="1"/>
</dbReference>
<keyword evidence="3" id="KW-0949">S-adenosyl-L-methionine</keyword>
<evidence type="ECO:0000256" key="3">
    <source>
        <dbReference type="ARBA" id="ARBA00022691"/>
    </source>
</evidence>
<keyword evidence="4" id="KW-0479">Metal-binding</keyword>
<dbReference type="PANTHER" id="PTHR22960:SF0">
    <property type="entry name" value="MOLYBDENUM COFACTOR BIOSYNTHESIS PROTEIN 1"/>
    <property type="match status" value="1"/>
</dbReference>
<dbReference type="GO" id="GO:0046872">
    <property type="term" value="F:metal ion binding"/>
    <property type="evidence" value="ECO:0007669"/>
    <property type="project" value="UniProtKB-KW"/>
</dbReference>
<keyword evidence="5" id="KW-0547">Nucleotide-binding</keyword>
<dbReference type="SFLD" id="SFLDS00029">
    <property type="entry name" value="Radical_SAM"/>
    <property type="match status" value="1"/>
</dbReference>
<evidence type="ECO:0000256" key="8">
    <source>
        <dbReference type="ARBA" id="ARBA00023134"/>
    </source>
</evidence>
<dbReference type="EMBL" id="LN714479">
    <property type="protein sequence ID" value="CEL65510.1"/>
    <property type="molecule type" value="Genomic_DNA"/>
</dbReference>
<keyword evidence="2" id="KW-0004">4Fe-4S</keyword>
<dbReference type="GO" id="GO:0005525">
    <property type="term" value="F:GTP binding"/>
    <property type="evidence" value="ECO:0007669"/>
    <property type="project" value="UniProtKB-KW"/>
</dbReference>
<sequence length="638" mass="69350">MFFLALPLPVFRATLRLRTLRLTPLTFLLCLSSGADVSLFSRSPPPLPSTVPRPPRCLLFSMARLFCSSSAVLPGAPSCPTPSSVSSLSFSSRSFSRSSSSPPSVSSLPVVVRLPPACLFPRFPPLQDLDNSRAPASAPSFSASLTSSPCHDGALSSASLAFAPLSCRASPVDSQEGSLRRPRAGGNGDTAKTAENKLRDPAEGLCTRKTSRLLTDSFGRHHSYLRISVTEKCNMKCTYCSPCEPRATPQAPPPPSKTRPLSPDSIEKGRTFLSTDEARAMKIVRVASVFVKSGGTKIRLTGGEPTVRKDFPTLLRRVGALPGLRTFAITTNGVRLLRLIPELKAAQVNAVNVSLDSLDPTRYRAVTGVNAFHRVWEGIMQLLAENFCVVKLNVVLLRHVNADEIEAFAALTRDLPLHVRFIEFMPFQGNDWSREAVVPKQEILARLRQKYPNLRPVQKREENSQTTGAARVYRHRSDGEAMEARGTGEDGKVSEGTGCFAEKTETTDAWKTDNQHGDEEEGSASLFVVPEHAGGVGIISSVTDAFCASCNRIRLTADGHLKNCLFSPVEFSVLPALRPSCPFPADCSFPVSRGEASEETKLRQIFAEALREKKESHGGILNVARDANRNRPMIRIGG</sequence>
<name>A0A0F7UA58_NEOCL</name>
<protein>
    <submittedName>
        <fullName evidence="13">Molybdopterin synthase, putative</fullName>
    </submittedName>
</protein>
<dbReference type="SUPFAM" id="SSF102114">
    <property type="entry name" value="Radical SAM enzymes"/>
    <property type="match status" value="2"/>
</dbReference>
<evidence type="ECO:0000256" key="5">
    <source>
        <dbReference type="ARBA" id="ARBA00022741"/>
    </source>
</evidence>
<dbReference type="InterPro" id="IPR007197">
    <property type="entry name" value="rSAM"/>
</dbReference>
<keyword evidence="9" id="KW-0501">Molybdenum cofactor biosynthesis</keyword>
<dbReference type="CDD" id="cd01335">
    <property type="entry name" value="Radical_SAM"/>
    <property type="match status" value="1"/>
</dbReference>
<evidence type="ECO:0000256" key="10">
    <source>
        <dbReference type="ARBA" id="ARBA00023239"/>
    </source>
</evidence>
<dbReference type="PANTHER" id="PTHR22960">
    <property type="entry name" value="MOLYBDOPTERIN COFACTOR SYNTHESIS PROTEIN A"/>
    <property type="match status" value="1"/>
</dbReference>
<proteinExistence type="predicted"/>
<dbReference type="InterPro" id="IPR006638">
    <property type="entry name" value="Elp3/MiaA/NifB-like_rSAM"/>
</dbReference>
<gene>
    <name evidence="13" type="ORF">BN1204_013520</name>
</gene>
<keyword evidence="7" id="KW-0411">Iron-sulfur</keyword>
<dbReference type="PROSITE" id="PS51918">
    <property type="entry name" value="RADICAL_SAM"/>
    <property type="match status" value="1"/>
</dbReference>
<reference evidence="13" key="1">
    <citation type="journal article" date="2015" name="PLoS ONE">
        <title>Comprehensive Evaluation of Toxoplasma gondii VEG and Neospora caninum LIV Genomes with Tachyzoite Stage Transcriptome and Proteome Defines Novel Transcript Features.</title>
        <authorList>
            <person name="Ramaprasad A."/>
            <person name="Mourier T."/>
            <person name="Naeem R."/>
            <person name="Malas T.B."/>
            <person name="Moussa E."/>
            <person name="Panigrahi A."/>
            <person name="Vermont S.J."/>
            <person name="Otto T.D."/>
            <person name="Wastling J."/>
            <person name="Pain A."/>
        </authorList>
    </citation>
    <scope>NUCLEOTIDE SEQUENCE</scope>
    <source>
        <strain evidence="13">Liverpool</strain>
    </source>
</reference>
<dbReference type="AlphaFoldDB" id="A0A0F7UA58"/>
<dbReference type="SFLD" id="SFLDG01386">
    <property type="entry name" value="main_SPASM_domain-containing"/>
    <property type="match status" value="1"/>
</dbReference>
<dbReference type="SFLD" id="SFLDG01383">
    <property type="entry name" value="cyclic_pyranopterin_phosphate"/>
    <property type="match status" value="1"/>
</dbReference>
<keyword evidence="6" id="KW-0408">Iron</keyword>
<dbReference type="GO" id="GO:0061798">
    <property type="term" value="F:GTP 3',8'-cyclase activity"/>
    <property type="evidence" value="ECO:0007669"/>
    <property type="project" value="TreeGrafter"/>
</dbReference>
<evidence type="ECO:0000256" key="2">
    <source>
        <dbReference type="ARBA" id="ARBA00022485"/>
    </source>
</evidence>
<evidence type="ECO:0000313" key="13">
    <source>
        <dbReference type="EMBL" id="CEL65510.1"/>
    </source>
</evidence>
<dbReference type="SMART" id="SM00729">
    <property type="entry name" value="Elp3"/>
    <property type="match status" value="1"/>
</dbReference>
<dbReference type="Pfam" id="PF04055">
    <property type="entry name" value="Radical_SAM"/>
    <property type="match status" value="1"/>
</dbReference>
<dbReference type="GO" id="GO:0061799">
    <property type="term" value="F:cyclic pyranopterin monophosphate synthase activity"/>
    <property type="evidence" value="ECO:0007669"/>
    <property type="project" value="TreeGrafter"/>
</dbReference>
<dbReference type="InterPro" id="IPR013785">
    <property type="entry name" value="Aldolase_TIM"/>
</dbReference>
<feature type="region of interest" description="Disordered" evidence="11">
    <location>
        <begin position="244"/>
        <end position="266"/>
    </location>
</feature>
<dbReference type="CDD" id="cd21117">
    <property type="entry name" value="Twitch_MoaA"/>
    <property type="match status" value="1"/>
</dbReference>
<evidence type="ECO:0000259" key="12">
    <source>
        <dbReference type="PROSITE" id="PS51918"/>
    </source>
</evidence>
<dbReference type="InterPro" id="IPR010505">
    <property type="entry name" value="MoaA_twitch"/>
</dbReference>
<evidence type="ECO:0000256" key="9">
    <source>
        <dbReference type="ARBA" id="ARBA00023150"/>
    </source>
</evidence>
<keyword evidence="8" id="KW-0342">GTP-binding</keyword>
<evidence type="ECO:0000256" key="1">
    <source>
        <dbReference type="ARBA" id="ARBA00005046"/>
    </source>
</evidence>
<evidence type="ECO:0000256" key="11">
    <source>
        <dbReference type="SAM" id="MobiDB-lite"/>
    </source>
</evidence>